<evidence type="ECO:0000256" key="6">
    <source>
        <dbReference type="ARBA" id="ARBA00023136"/>
    </source>
</evidence>
<dbReference type="PRINTS" id="PR00169">
    <property type="entry name" value="KCHANNEL"/>
</dbReference>
<dbReference type="AlphaFoldDB" id="A0A918SKR2"/>
<evidence type="ECO:0000256" key="2">
    <source>
        <dbReference type="ARBA" id="ARBA00022448"/>
    </source>
</evidence>
<feature type="transmembrane region" description="Helical" evidence="10">
    <location>
        <begin position="135"/>
        <end position="160"/>
    </location>
</feature>
<dbReference type="SUPFAM" id="SSF81324">
    <property type="entry name" value="Voltage-gated potassium channels"/>
    <property type="match status" value="1"/>
</dbReference>
<evidence type="ECO:0000256" key="1">
    <source>
        <dbReference type="ARBA" id="ARBA00004141"/>
    </source>
</evidence>
<dbReference type="GO" id="GO:0016020">
    <property type="term" value="C:membrane"/>
    <property type="evidence" value="ECO:0007669"/>
    <property type="project" value="UniProtKB-SubCell"/>
</dbReference>
<evidence type="ECO:0000256" key="9">
    <source>
        <dbReference type="ARBA" id="ARBA00023303"/>
    </source>
</evidence>
<dbReference type="Proteomes" id="UP000610456">
    <property type="component" value="Unassembled WGS sequence"/>
</dbReference>
<evidence type="ECO:0000313" key="14">
    <source>
        <dbReference type="Proteomes" id="UP000610456"/>
    </source>
</evidence>
<evidence type="ECO:0000256" key="11">
    <source>
        <dbReference type="SAM" id="SignalP"/>
    </source>
</evidence>
<evidence type="ECO:0000256" key="10">
    <source>
        <dbReference type="SAM" id="Phobius"/>
    </source>
</evidence>
<dbReference type="Pfam" id="PF00060">
    <property type="entry name" value="Lig_chan"/>
    <property type="match status" value="1"/>
</dbReference>
<dbReference type="EMBL" id="BMXB01000016">
    <property type="protein sequence ID" value="GHA46868.1"/>
    <property type="molecule type" value="Genomic_DNA"/>
</dbReference>
<feature type="signal peptide" evidence="11">
    <location>
        <begin position="1"/>
        <end position="21"/>
    </location>
</feature>
<dbReference type="RefSeq" id="WP_189605599.1">
    <property type="nucleotide sequence ID" value="NZ_BMXB01000016.1"/>
</dbReference>
<feature type="transmembrane region" description="Helical" evidence="10">
    <location>
        <begin position="204"/>
        <end position="225"/>
    </location>
</feature>
<accession>A0A918SKR2</accession>
<dbReference type="SUPFAM" id="SSF53850">
    <property type="entry name" value="Periplasmic binding protein-like II"/>
    <property type="match status" value="1"/>
</dbReference>
<dbReference type="GO" id="GO:0015276">
    <property type="term" value="F:ligand-gated monoatomic ion channel activity"/>
    <property type="evidence" value="ECO:0007669"/>
    <property type="project" value="InterPro"/>
</dbReference>
<comment type="caution">
    <text evidence="13">The sequence shown here is derived from an EMBL/GenBank/DDBJ whole genome shotgun (WGS) entry which is preliminary data.</text>
</comment>
<dbReference type="Gene3D" id="3.40.190.10">
    <property type="entry name" value="Periplasmic binding protein-like II"/>
    <property type="match status" value="2"/>
</dbReference>
<sequence length="355" mass="40450">MKKLILLTLSFLCLSSGNLFPQDSLRNPPGRLLIGITPTPPFVKKEAGNLSGLSISSWELVNEELERDYEFKVYPSLTDLLQAVEDHEVDFSINPITVTDLRMKKIDFSQPYFISYTGIAQKQGSKTWTYLTNLFSWNFISAILILIGVIFIFGLLVWLFERKANKEEFGEGTRGIFQGFWWSAVTMTTVGYGDKSPKTLGGRIIGFIWMFMAIIMISSLTAGIASSLTVQNINDEITSIQDLNRFDVATVEHSSAQELLDQYNIQSQKVVNEQEGIQRLLNNETSLFVYDQPILRYEIDRINAGDELEVIQRSLKRDYYSYSFPKGSPLVEIINPVLVGTLKTMEWNQLIQEYK</sequence>
<keyword evidence="2" id="KW-0813">Transport</keyword>
<name>A0A918SKR2_9FLAO</name>
<feature type="chain" id="PRO_5037157781" evidence="11">
    <location>
        <begin position="22"/>
        <end position="355"/>
    </location>
</feature>
<keyword evidence="11" id="KW-0732">Signal</keyword>
<keyword evidence="9" id="KW-0407">Ion channel</keyword>
<reference evidence="13" key="1">
    <citation type="journal article" date="2014" name="Int. J. Syst. Evol. Microbiol.">
        <title>Complete genome sequence of Corynebacterium casei LMG S-19264T (=DSM 44701T), isolated from a smear-ripened cheese.</title>
        <authorList>
            <consortium name="US DOE Joint Genome Institute (JGI-PGF)"/>
            <person name="Walter F."/>
            <person name="Albersmeier A."/>
            <person name="Kalinowski J."/>
            <person name="Ruckert C."/>
        </authorList>
    </citation>
    <scope>NUCLEOTIDE SEQUENCE</scope>
    <source>
        <strain evidence="13">KCTC 12719</strain>
    </source>
</reference>
<dbReference type="Pfam" id="PF00497">
    <property type="entry name" value="SBP_bac_3"/>
    <property type="match status" value="1"/>
</dbReference>
<dbReference type="SMART" id="SM00062">
    <property type="entry name" value="PBPb"/>
    <property type="match status" value="1"/>
</dbReference>
<evidence type="ECO:0000256" key="4">
    <source>
        <dbReference type="ARBA" id="ARBA00022989"/>
    </source>
</evidence>
<dbReference type="InterPro" id="IPR001638">
    <property type="entry name" value="Solute-binding_3/MltF_N"/>
</dbReference>
<keyword evidence="4 10" id="KW-1133">Transmembrane helix</keyword>
<evidence type="ECO:0000256" key="3">
    <source>
        <dbReference type="ARBA" id="ARBA00022692"/>
    </source>
</evidence>
<keyword evidence="3 10" id="KW-0812">Transmembrane</keyword>
<reference evidence="13" key="2">
    <citation type="submission" date="2020-09" db="EMBL/GenBank/DDBJ databases">
        <authorList>
            <person name="Sun Q."/>
            <person name="Kim S."/>
        </authorList>
    </citation>
    <scope>NUCLEOTIDE SEQUENCE</scope>
    <source>
        <strain evidence="13">KCTC 12719</strain>
    </source>
</reference>
<comment type="subcellular location">
    <subcellularLocation>
        <location evidence="1">Membrane</location>
        <topology evidence="1">Multi-pass membrane protein</topology>
    </subcellularLocation>
</comment>
<protein>
    <submittedName>
        <fullName evidence="13">Amino acid ABC transporter substrate-binding protein</fullName>
    </submittedName>
</protein>
<dbReference type="PANTHER" id="PTHR18966">
    <property type="entry name" value="IONOTROPIC GLUTAMATE RECEPTOR"/>
    <property type="match status" value="1"/>
</dbReference>
<keyword evidence="8" id="KW-0325">Glycoprotein</keyword>
<evidence type="ECO:0000259" key="12">
    <source>
        <dbReference type="SMART" id="SM00062"/>
    </source>
</evidence>
<proteinExistence type="predicted"/>
<keyword evidence="5" id="KW-0406">Ion transport</keyword>
<feature type="domain" description="Solute-binding protein family 3/N-terminal" evidence="12">
    <location>
        <begin position="31"/>
        <end position="355"/>
    </location>
</feature>
<evidence type="ECO:0000256" key="5">
    <source>
        <dbReference type="ARBA" id="ARBA00023065"/>
    </source>
</evidence>
<evidence type="ECO:0000256" key="7">
    <source>
        <dbReference type="ARBA" id="ARBA00023170"/>
    </source>
</evidence>
<dbReference type="Gene3D" id="1.10.287.70">
    <property type="match status" value="1"/>
</dbReference>
<organism evidence="13 14">
    <name type="scientific">Salinimicrobium marinum</name>
    <dbReference type="NCBI Taxonomy" id="680283"/>
    <lineage>
        <taxon>Bacteria</taxon>
        <taxon>Pseudomonadati</taxon>
        <taxon>Bacteroidota</taxon>
        <taxon>Flavobacteriia</taxon>
        <taxon>Flavobacteriales</taxon>
        <taxon>Flavobacteriaceae</taxon>
        <taxon>Salinimicrobium</taxon>
    </lineage>
</organism>
<evidence type="ECO:0000256" key="8">
    <source>
        <dbReference type="ARBA" id="ARBA00023180"/>
    </source>
</evidence>
<gene>
    <name evidence="13" type="ORF">GCM10007103_29910</name>
</gene>
<keyword evidence="7" id="KW-0675">Receptor</keyword>
<dbReference type="InterPro" id="IPR015683">
    <property type="entry name" value="Ionotropic_Glu_rcpt"/>
</dbReference>
<keyword evidence="6 10" id="KW-0472">Membrane</keyword>
<keyword evidence="14" id="KW-1185">Reference proteome</keyword>
<evidence type="ECO:0000313" key="13">
    <source>
        <dbReference type="EMBL" id="GHA46868.1"/>
    </source>
</evidence>
<dbReference type="InterPro" id="IPR001320">
    <property type="entry name" value="Iontro_rcpt_C"/>
</dbReference>